<feature type="region of interest" description="Disordered" evidence="1">
    <location>
        <begin position="84"/>
        <end position="116"/>
    </location>
</feature>
<proteinExistence type="predicted"/>
<dbReference type="STRING" id="8022.A0A060YTJ0"/>
<dbReference type="EMBL" id="FR919537">
    <property type="protein sequence ID" value="CDQ95046.1"/>
    <property type="molecule type" value="Genomic_DNA"/>
</dbReference>
<protein>
    <submittedName>
        <fullName evidence="2">Uncharacterized protein</fullName>
    </submittedName>
</protein>
<feature type="non-terminal residue" evidence="2">
    <location>
        <position position="409"/>
    </location>
</feature>
<reference evidence="2" key="1">
    <citation type="journal article" date="2014" name="Nat. Commun.">
        <title>The rainbow trout genome provides novel insights into evolution after whole-genome duplication in vertebrates.</title>
        <authorList>
            <person name="Berthelot C."/>
            <person name="Brunet F."/>
            <person name="Chalopin D."/>
            <person name="Juanchich A."/>
            <person name="Bernard M."/>
            <person name="Noel B."/>
            <person name="Bento P."/>
            <person name="Da Silva C."/>
            <person name="Labadie K."/>
            <person name="Alberti A."/>
            <person name="Aury J.M."/>
            <person name="Louis A."/>
            <person name="Dehais P."/>
            <person name="Bardou P."/>
            <person name="Montfort J."/>
            <person name="Klopp C."/>
            <person name="Cabau C."/>
            <person name="Gaspin C."/>
            <person name="Thorgaard G.H."/>
            <person name="Boussaha M."/>
            <person name="Quillet E."/>
            <person name="Guyomard R."/>
            <person name="Galiana D."/>
            <person name="Bobe J."/>
            <person name="Volff J.N."/>
            <person name="Genet C."/>
            <person name="Wincker P."/>
            <person name="Jaillon O."/>
            <person name="Roest Crollius H."/>
            <person name="Guiguen Y."/>
        </authorList>
    </citation>
    <scope>NUCLEOTIDE SEQUENCE [LARGE SCALE GENOMIC DNA]</scope>
</reference>
<feature type="compositionally biased region" description="Polar residues" evidence="1">
    <location>
        <begin position="50"/>
        <end position="59"/>
    </location>
</feature>
<feature type="region of interest" description="Disordered" evidence="1">
    <location>
        <begin position="361"/>
        <end position="409"/>
    </location>
</feature>
<feature type="compositionally biased region" description="Basic residues" evidence="1">
    <location>
        <begin position="392"/>
        <end position="401"/>
    </location>
</feature>
<feature type="compositionally biased region" description="Basic residues" evidence="1">
    <location>
        <begin position="8"/>
        <end position="23"/>
    </location>
</feature>
<feature type="region of interest" description="Disordered" evidence="1">
    <location>
        <begin position="279"/>
        <end position="303"/>
    </location>
</feature>
<feature type="compositionally biased region" description="Polar residues" evidence="1">
    <location>
        <begin position="369"/>
        <end position="378"/>
    </location>
</feature>
<feature type="compositionally biased region" description="Low complexity" evidence="1">
    <location>
        <begin position="90"/>
        <end position="116"/>
    </location>
</feature>
<feature type="compositionally biased region" description="Basic residues" evidence="1">
    <location>
        <begin position="326"/>
        <end position="335"/>
    </location>
</feature>
<feature type="region of interest" description="Disordered" evidence="1">
    <location>
        <begin position="315"/>
        <end position="335"/>
    </location>
</feature>
<evidence type="ECO:0000313" key="2">
    <source>
        <dbReference type="EMBL" id="CDQ95046.1"/>
    </source>
</evidence>
<gene>
    <name evidence="2" type="ORF">GSONMT00039551001</name>
</gene>
<reference evidence="2" key="2">
    <citation type="submission" date="2014-03" db="EMBL/GenBank/DDBJ databases">
        <authorList>
            <person name="Genoscope - CEA"/>
        </authorList>
    </citation>
    <scope>NUCLEOTIDE SEQUENCE</scope>
</reference>
<dbReference type="AlphaFoldDB" id="A0A060YTJ0"/>
<evidence type="ECO:0000313" key="3">
    <source>
        <dbReference type="Proteomes" id="UP000193380"/>
    </source>
</evidence>
<dbReference type="Proteomes" id="UP000193380">
    <property type="component" value="Unassembled WGS sequence"/>
</dbReference>
<feature type="region of interest" description="Disordered" evidence="1">
    <location>
        <begin position="141"/>
        <end position="178"/>
    </location>
</feature>
<evidence type="ECO:0000256" key="1">
    <source>
        <dbReference type="SAM" id="MobiDB-lite"/>
    </source>
</evidence>
<sequence>MKADQIKRRYAKPIGRPRNKLKQRMSVSSGAGSVLARGGRGSPGRGQKLTVCSTPSSGHAASVKNATDRLAVAIADPCWAGDAVTPPPQFTTSSSTLSTTPPLTPTSSSSSSSSTPAAILTVNKKTKGLIDGLSKFFTPSPVGRRSSRAGEILDPSASKGSQSCCPARKKPVPPPELWKLSPSPSVVVGMSAKLTTTTLSPCTLPLSPTPTLPGQGSTISQVFSTSANSPQSSSSQYSVPSLTILSDHNQLKGLFDGLSHIYTTQGQSREKGLPCYAPPKRRHHKASKTCPLIPHPSQQHLGKKERIKNRLLLLSHPSPNASSHPGHGRPRGRPFKLVSHFRRNPFFKKHRMLGRLRCRMTPQKGPQEMNPQQGTQETPGKGDMTDEGRIKTEHHHGKKRLERSDPNYL</sequence>
<feature type="region of interest" description="Disordered" evidence="1">
    <location>
        <begin position="1"/>
        <end position="62"/>
    </location>
</feature>
<name>A0A060YTJ0_ONCMY</name>
<dbReference type="PaxDb" id="8022-A0A060YTJ0"/>
<organism evidence="2 3">
    <name type="scientific">Oncorhynchus mykiss</name>
    <name type="common">Rainbow trout</name>
    <name type="synonym">Salmo gairdneri</name>
    <dbReference type="NCBI Taxonomy" id="8022"/>
    <lineage>
        <taxon>Eukaryota</taxon>
        <taxon>Metazoa</taxon>
        <taxon>Chordata</taxon>
        <taxon>Craniata</taxon>
        <taxon>Vertebrata</taxon>
        <taxon>Euteleostomi</taxon>
        <taxon>Actinopterygii</taxon>
        <taxon>Neopterygii</taxon>
        <taxon>Teleostei</taxon>
        <taxon>Protacanthopterygii</taxon>
        <taxon>Salmoniformes</taxon>
        <taxon>Salmonidae</taxon>
        <taxon>Salmoninae</taxon>
        <taxon>Oncorhynchus</taxon>
    </lineage>
</organism>
<accession>A0A060YTJ0</accession>